<dbReference type="AlphaFoldDB" id="A0A3D8SEA4"/>
<dbReference type="Proteomes" id="UP000256645">
    <property type="component" value="Unassembled WGS sequence"/>
</dbReference>
<organism evidence="2 3">
    <name type="scientific">Coleophoma cylindrospora</name>
    <dbReference type="NCBI Taxonomy" id="1849047"/>
    <lineage>
        <taxon>Eukaryota</taxon>
        <taxon>Fungi</taxon>
        <taxon>Dikarya</taxon>
        <taxon>Ascomycota</taxon>
        <taxon>Pezizomycotina</taxon>
        <taxon>Leotiomycetes</taxon>
        <taxon>Helotiales</taxon>
        <taxon>Dermateaceae</taxon>
        <taxon>Coleophoma</taxon>
    </lineage>
</organism>
<dbReference type="EMBL" id="PDLM01000002">
    <property type="protein sequence ID" value="RDW84653.1"/>
    <property type="molecule type" value="Genomic_DNA"/>
</dbReference>
<evidence type="ECO:0000256" key="1">
    <source>
        <dbReference type="SAM" id="MobiDB-lite"/>
    </source>
</evidence>
<name>A0A3D8SEA4_9HELO</name>
<protein>
    <submittedName>
        <fullName evidence="2">Uncharacterized protein</fullName>
    </submittedName>
</protein>
<reference evidence="2 3" key="1">
    <citation type="journal article" date="2018" name="IMA Fungus">
        <title>IMA Genome-F 9: Draft genome sequence of Annulohypoxylon stygium, Aspergillus mulundensis, Berkeleyomyces basicola (syn. Thielaviopsis basicola), Ceratocystis smalleyi, two Cercospora beticola strains, Coleophoma cylindrospora, Fusarium fracticaudum, Phialophora cf. hyalina, and Morchella septimelata.</title>
        <authorList>
            <person name="Wingfield B.D."/>
            <person name="Bills G.F."/>
            <person name="Dong Y."/>
            <person name="Huang W."/>
            <person name="Nel W.J."/>
            <person name="Swalarsk-Parry B.S."/>
            <person name="Vaghefi N."/>
            <person name="Wilken P.M."/>
            <person name="An Z."/>
            <person name="de Beer Z.W."/>
            <person name="De Vos L."/>
            <person name="Chen L."/>
            <person name="Duong T.A."/>
            <person name="Gao Y."/>
            <person name="Hammerbacher A."/>
            <person name="Kikkert J.R."/>
            <person name="Li Y."/>
            <person name="Li H."/>
            <person name="Li K."/>
            <person name="Li Q."/>
            <person name="Liu X."/>
            <person name="Ma X."/>
            <person name="Naidoo K."/>
            <person name="Pethybridge S.J."/>
            <person name="Sun J."/>
            <person name="Steenkamp E.T."/>
            <person name="van der Nest M.A."/>
            <person name="van Wyk S."/>
            <person name="Wingfield M.J."/>
            <person name="Xiong C."/>
            <person name="Yue Q."/>
            <person name="Zhang X."/>
        </authorList>
    </citation>
    <scope>NUCLEOTIDE SEQUENCE [LARGE SCALE GENOMIC DNA]</scope>
    <source>
        <strain evidence="2 3">BP6252</strain>
    </source>
</reference>
<feature type="compositionally biased region" description="Pro residues" evidence="1">
    <location>
        <begin position="95"/>
        <end position="107"/>
    </location>
</feature>
<sequence>MRILLCQNKQPECQEPENAKEQRSSQCKRCRRKAKLHMRTQAQQARAANDLYNIELANARAREAAIRPGVIQSPVVVPGIRFSTWNQFHSNHGFAPPPPDRSLPRPPQKSKRAARPSRLSSSQRPGFRSRRGSNSQRRRSHDQRRDSNNIDALIRDVELWGATGLMLQPPHETSLAEMPSESSAKPAPLNLTQRRG</sequence>
<proteinExistence type="predicted"/>
<evidence type="ECO:0000313" key="2">
    <source>
        <dbReference type="EMBL" id="RDW84653.1"/>
    </source>
</evidence>
<comment type="caution">
    <text evidence="2">The sequence shown here is derived from an EMBL/GenBank/DDBJ whole genome shotgun (WGS) entry which is preliminary data.</text>
</comment>
<evidence type="ECO:0000313" key="3">
    <source>
        <dbReference type="Proteomes" id="UP000256645"/>
    </source>
</evidence>
<gene>
    <name evidence="2" type="ORF">BP6252_02243</name>
</gene>
<keyword evidence="3" id="KW-1185">Reference proteome</keyword>
<feature type="compositionally biased region" description="Basic residues" evidence="1">
    <location>
        <begin position="127"/>
        <end position="142"/>
    </location>
</feature>
<feature type="region of interest" description="Disordered" evidence="1">
    <location>
        <begin position="170"/>
        <end position="196"/>
    </location>
</feature>
<accession>A0A3D8SEA4</accession>
<feature type="region of interest" description="Disordered" evidence="1">
    <location>
        <begin position="88"/>
        <end position="150"/>
    </location>
</feature>
<dbReference type="OrthoDB" id="10383628at2759"/>